<name>A0ABW5ZU09_9FLAO</name>
<dbReference type="RefSeq" id="WP_194508600.1">
    <property type="nucleotide sequence ID" value="NZ_JADILU010000005.1"/>
</dbReference>
<feature type="signal peptide" evidence="1">
    <location>
        <begin position="1"/>
        <end position="18"/>
    </location>
</feature>
<sequence>MKKIFAILLMLSVTLTFAQEKPKVDLKKDGDLTIATYYHDNGAIEQQGTFNKKGELHGVWTSFDEEGNKVTVANFTNGQKTGKWLFWSGNKLREVDYQDSKIASVSEWTDKVQLAIN</sequence>
<feature type="chain" id="PRO_5046755324" evidence="1">
    <location>
        <begin position="19"/>
        <end position="117"/>
    </location>
</feature>
<accession>A0ABW5ZU09</accession>
<dbReference type="EMBL" id="JBHUOS010000002">
    <property type="protein sequence ID" value="MFD2915113.1"/>
    <property type="molecule type" value="Genomic_DNA"/>
</dbReference>
<reference evidence="3" key="1">
    <citation type="journal article" date="2019" name="Int. J. Syst. Evol. Microbiol.">
        <title>The Global Catalogue of Microorganisms (GCM) 10K type strain sequencing project: providing services to taxonomists for standard genome sequencing and annotation.</title>
        <authorList>
            <consortium name="The Broad Institute Genomics Platform"/>
            <consortium name="The Broad Institute Genome Sequencing Center for Infectious Disease"/>
            <person name="Wu L."/>
            <person name="Ma J."/>
        </authorList>
    </citation>
    <scope>NUCLEOTIDE SEQUENCE [LARGE SCALE GENOMIC DNA]</scope>
    <source>
        <strain evidence="3">KCTC 32514</strain>
    </source>
</reference>
<evidence type="ECO:0000313" key="2">
    <source>
        <dbReference type="EMBL" id="MFD2915113.1"/>
    </source>
</evidence>
<keyword evidence="3" id="KW-1185">Reference proteome</keyword>
<dbReference type="SUPFAM" id="SSF82185">
    <property type="entry name" value="Histone H3 K4-specific methyltransferase SET7/9 N-terminal domain"/>
    <property type="match status" value="1"/>
</dbReference>
<keyword evidence="1" id="KW-0732">Signal</keyword>
<dbReference type="Gene3D" id="2.20.110.10">
    <property type="entry name" value="Histone H3 K4-specific methyltransferase SET7/9 N-terminal domain"/>
    <property type="match status" value="1"/>
</dbReference>
<evidence type="ECO:0000313" key="3">
    <source>
        <dbReference type="Proteomes" id="UP001597548"/>
    </source>
</evidence>
<evidence type="ECO:0000256" key="1">
    <source>
        <dbReference type="SAM" id="SignalP"/>
    </source>
</evidence>
<gene>
    <name evidence="2" type="ORF">ACFS29_05650</name>
</gene>
<comment type="caution">
    <text evidence="2">The sequence shown here is derived from an EMBL/GenBank/DDBJ whole genome shotgun (WGS) entry which is preliminary data.</text>
</comment>
<dbReference type="Proteomes" id="UP001597548">
    <property type="component" value="Unassembled WGS sequence"/>
</dbReference>
<proteinExistence type="predicted"/>
<organism evidence="2 3">
    <name type="scientific">Psychroserpens luteus</name>
    <dbReference type="NCBI Taxonomy" id="1434066"/>
    <lineage>
        <taxon>Bacteria</taxon>
        <taxon>Pseudomonadati</taxon>
        <taxon>Bacteroidota</taxon>
        <taxon>Flavobacteriia</taxon>
        <taxon>Flavobacteriales</taxon>
        <taxon>Flavobacteriaceae</taxon>
        <taxon>Psychroserpens</taxon>
    </lineage>
</organism>
<protein>
    <submittedName>
        <fullName evidence="2">Toxin-antitoxin system YwqK family antitoxin</fullName>
    </submittedName>
</protein>